<gene>
    <name evidence="3" type="primary">Ddr2_0</name>
    <name evidence="3" type="ORF">E2C01_041864</name>
</gene>
<organism evidence="3 4">
    <name type="scientific">Portunus trituberculatus</name>
    <name type="common">Swimming crab</name>
    <name type="synonym">Neptunus trituberculatus</name>
    <dbReference type="NCBI Taxonomy" id="210409"/>
    <lineage>
        <taxon>Eukaryota</taxon>
        <taxon>Metazoa</taxon>
        <taxon>Ecdysozoa</taxon>
        <taxon>Arthropoda</taxon>
        <taxon>Crustacea</taxon>
        <taxon>Multicrustacea</taxon>
        <taxon>Malacostraca</taxon>
        <taxon>Eumalacostraca</taxon>
        <taxon>Eucarida</taxon>
        <taxon>Decapoda</taxon>
        <taxon>Pleocyemata</taxon>
        <taxon>Brachyura</taxon>
        <taxon>Eubrachyura</taxon>
        <taxon>Portunoidea</taxon>
        <taxon>Portunidae</taxon>
        <taxon>Portuninae</taxon>
        <taxon>Portunus</taxon>
    </lineage>
</organism>
<dbReference type="InterPro" id="IPR020635">
    <property type="entry name" value="Tyr_kinase_cat_dom"/>
</dbReference>
<keyword evidence="3" id="KW-0675">Receptor</keyword>
<keyword evidence="1" id="KW-1133">Transmembrane helix</keyword>
<dbReference type="PROSITE" id="PS50011">
    <property type="entry name" value="PROTEIN_KINASE_DOM"/>
    <property type="match status" value="1"/>
</dbReference>
<keyword evidence="1" id="KW-0812">Transmembrane</keyword>
<reference evidence="3 4" key="1">
    <citation type="submission" date="2019-05" db="EMBL/GenBank/DDBJ databases">
        <title>Another draft genome of Portunus trituberculatus and its Hox gene families provides insights of decapod evolution.</title>
        <authorList>
            <person name="Jeong J.-H."/>
            <person name="Song I."/>
            <person name="Kim S."/>
            <person name="Choi T."/>
            <person name="Kim D."/>
            <person name="Ryu S."/>
            <person name="Kim W."/>
        </authorList>
    </citation>
    <scope>NUCLEOTIDE SEQUENCE [LARGE SCALE GENOMIC DNA]</scope>
    <source>
        <tissue evidence="3">Muscle</tissue>
    </source>
</reference>
<dbReference type="PROSITE" id="PS00109">
    <property type="entry name" value="PROTEIN_KINASE_TYR"/>
    <property type="match status" value="1"/>
</dbReference>
<dbReference type="PANTHER" id="PTHR24416:SF580">
    <property type="entry name" value="DISCOIDIN DOMAIN RECEPTOR, ISOFORM F"/>
    <property type="match status" value="1"/>
</dbReference>
<evidence type="ECO:0000256" key="1">
    <source>
        <dbReference type="SAM" id="Phobius"/>
    </source>
</evidence>
<dbReference type="InterPro" id="IPR008266">
    <property type="entry name" value="Tyr_kinase_AS"/>
</dbReference>
<evidence type="ECO:0000259" key="2">
    <source>
        <dbReference type="PROSITE" id="PS50011"/>
    </source>
</evidence>
<dbReference type="GO" id="GO:0005886">
    <property type="term" value="C:plasma membrane"/>
    <property type="evidence" value="ECO:0007669"/>
    <property type="project" value="TreeGrafter"/>
</dbReference>
<dbReference type="Gene3D" id="3.30.200.20">
    <property type="entry name" value="Phosphorylase Kinase, domain 1"/>
    <property type="match status" value="1"/>
</dbReference>
<dbReference type="AlphaFoldDB" id="A0A5B7FS51"/>
<dbReference type="SMART" id="SM00219">
    <property type="entry name" value="TyrKc"/>
    <property type="match status" value="1"/>
</dbReference>
<dbReference type="InterPro" id="IPR050122">
    <property type="entry name" value="RTK"/>
</dbReference>
<dbReference type="InterPro" id="IPR000719">
    <property type="entry name" value="Prot_kinase_dom"/>
</dbReference>
<keyword evidence="1" id="KW-0472">Membrane</keyword>
<dbReference type="InterPro" id="IPR011009">
    <property type="entry name" value="Kinase-like_dom_sf"/>
</dbReference>
<protein>
    <submittedName>
        <fullName evidence="3">Discoidin domain-containing receptor 2</fullName>
    </submittedName>
</protein>
<dbReference type="PANTHER" id="PTHR24416">
    <property type="entry name" value="TYROSINE-PROTEIN KINASE RECEPTOR"/>
    <property type="match status" value="1"/>
</dbReference>
<accession>A0A5B7FS51</accession>
<dbReference type="SUPFAM" id="SSF56112">
    <property type="entry name" value="Protein kinase-like (PK-like)"/>
    <property type="match status" value="1"/>
</dbReference>
<sequence>MFPITDIFFHLSPLLFPVPVPCRCNATKEEAPTVTNPLVEGQVFESRSPPAPPDPKTPPAAPSGLLVGGLVTLGVVFAVIPVVLFVLYRRSRGAQATEKPQPQTPPPENRKVSMKMKDLHINLSLASVTTGYSRANGKLYGHVAVDDEASSSLYQEPYKAALTTSSDQSVGKSTDCTDTLLKSPFPLDTEDSVDYAVPDLNMTPPPPFSDVYKPPFPDVVKHPATAHFHSPPVPPIPPPPQEIYLSAAEYCQAPSIQGVTGTVAFTEDEVTDANYERPVPELARHRLHPLETLGGGPCGVVRLCRVDDVGRSGSRLVVMKQLHPGAKEITKKEFHQEARTLSRLTESCVARLVGMVTRSDPLCLMVEYLSCGDLHQFLRKHTHHETVPACGAAEQPVISYGGLVHLAVQAAAGMRHLEALGVVHRDLAARNCLVGPGLTLKVSDLAMSRPLYASHYYRAGEGLPLLPVRWMAWESLLQGRFSSKSDVWAFGVTLWEILTLARQQPYAELSDDGVLENVSQCCHGDAAAMMVLPQPALCPREMYDMMTACWRPGDRQRPPFWEVLMFLQRKNLGYCLDYPD</sequence>
<proteinExistence type="predicted"/>
<dbReference type="GO" id="GO:0010976">
    <property type="term" value="P:positive regulation of neuron projection development"/>
    <property type="evidence" value="ECO:0007669"/>
    <property type="project" value="TreeGrafter"/>
</dbReference>
<feature type="transmembrane region" description="Helical" evidence="1">
    <location>
        <begin position="65"/>
        <end position="88"/>
    </location>
</feature>
<keyword evidence="4" id="KW-1185">Reference proteome</keyword>
<dbReference type="InterPro" id="IPR001245">
    <property type="entry name" value="Ser-Thr/Tyr_kinase_cat_dom"/>
</dbReference>
<dbReference type="Proteomes" id="UP000324222">
    <property type="component" value="Unassembled WGS sequence"/>
</dbReference>
<feature type="domain" description="Protein kinase" evidence="2">
    <location>
        <begin position="287"/>
        <end position="572"/>
    </location>
</feature>
<dbReference type="GO" id="GO:0038062">
    <property type="term" value="F:protein tyrosine kinase collagen receptor activity"/>
    <property type="evidence" value="ECO:0007669"/>
    <property type="project" value="TreeGrafter"/>
</dbReference>
<dbReference type="GO" id="GO:0043235">
    <property type="term" value="C:receptor complex"/>
    <property type="evidence" value="ECO:0007669"/>
    <property type="project" value="TreeGrafter"/>
</dbReference>
<dbReference type="GO" id="GO:0051897">
    <property type="term" value="P:positive regulation of phosphatidylinositol 3-kinase/protein kinase B signal transduction"/>
    <property type="evidence" value="ECO:0007669"/>
    <property type="project" value="TreeGrafter"/>
</dbReference>
<dbReference type="GO" id="GO:0005524">
    <property type="term" value="F:ATP binding"/>
    <property type="evidence" value="ECO:0007669"/>
    <property type="project" value="InterPro"/>
</dbReference>
<dbReference type="GO" id="GO:0005518">
    <property type="term" value="F:collagen binding"/>
    <property type="evidence" value="ECO:0007669"/>
    <property type="project" value="TreeGrafter"/>
</dbReference>
<comment type="caution">
    <text evidence="3">The sequence shown here is derived from an EMBL/GenBank/DDBJ whole genome shotgun (WGS) entry which is preliminary data.</text>
</comment>
<dbReference type="OrthoDB" id="6071166at2759"/>
<evidence type="ECO:0000313" key="4">
    <source>
        <dbReference type="Proteomes" id="UP000324222"/>
    </source>
</evidence>
<dbReference type="PRINTS" id="PR00109">
    <property type="entry name" value="TYRKINASE"/>
</dbReference>
<dbReference type="EMBL" id="VSRR010008105">
    <property type="protein sequence ID" value="MPC48099.1"/>
    <property type="molecule type" value="Genomic_DNA"/>
</dbReference>
<dbReference type="Pfam" id="PF07714">
    <property type="entry name" value="PK_Tyr_Ser-Thr"/>
    <property type="match status" value="1"/>
</dbReference>
<dbReference type="Gene3D" id="1.10.510.10">
    <property type="entry name" value="Transferase(Phosphotransferase) domain 1"/>
    <property type="match status" value="1"/>
</dbReference>
<name>A0A5B7FS51_PORTR</name>
<evidence type="ECO:0000313" key="3">
    <source>
        <dbReference type="EMBL" id="MPC48099.1"/>
    </source>
</evidence>